<dbReference type="SUPFAM" id="SSF48726">
    <property type="entry name" value="Immunoglobulin"/>
    <property type="match status" value="2"/>
</dbReference>
<organism evidence="4 5">
    <name type="scientific">Macrostomum lignano</name>
    <dbReference type="NCBI Taxonomy" id="282301"/>
    <lineage>
        <taxon>Eukaryota</taxon>
        <taxon>Metazoa</taxon>
        <taxon>Spiralia</taxon>
        <taxon>Lophotrochozoa</taxon>
        <taxon>Platyhelminthes</taxon>
        <taxon>Rhabditophora</taxon>
        <taxon>Macrostomorpha</taxon>
        <taxon>Macrostomida</taxon>
        <taxon>Macrostomidae</taxon>
        <taxon>Macrostomum</taxon>
    </lineage>
</organism>
<feature type="region of interest" description="Disordered" evidence="2">
    <location>
        <begin position="1"/>
        <end position="51"/>
    </location>
</feature>
<name>A0A1I8FMH0_9PLAT</name>
<feature type="compositionally biased region" description="Basic and acidic residues" evidence="2">
    <location>
        <begin position="202"/>
        <end position="216"/>
    </location>
</feature>
<dbReference type="Proteomes" id="UP000095280">
    <property type="component" value="Unplaced"/>
</dbReference>
<evidence type="ECO:0000313" key="4">
    <source>
        <dbReference type="Proteomes" id="UP000095280"/>
    </source>
</evidence>
<evidence type="ECO:0000256" key="2">
    <source>
        <dbReference type="SAM" id="MobiDB-lite"/>
    </source>
</evidence>
<dbReference type="PANTHER" id="PTHR47633:SF3">
    <property type="entry name" value="STRIATED MUSCLE PREFERENTIALLY EXPRESSED PROTEIN KINASE"/>
    <property type="match status" value="1"/>
</dbReference>
<dbReference type="InterPro" id="IPR007110">
    <property type="entry name" value="Ig-like_dom"/>
</dbReference>
<feature type="compositionally biased region" description="Basic residues" evidence="2">
    <location>
        <begin position="217"/>
        <end position="227"/>
    </location>
</feature>
<dbReference type="PANTHER" id="PTHR47633">
    <property type="entry name" value="IMMUNOGLOBULIN"/>
    <property type="match status" value="1"/>
</dbReference>
<keyword evidence="1" id="KW-1015">Disulfide bond</keyword>
<feature type="domain" description="Ig-like" evidence="3">
    <location>
        <begin position="52"/>
        <end position="127"/>
    </location>
</feature>
<dbReference type="GO" id="GO:0004674">
    <property type="term" value="F:protein serine/threonine kinase activity"/>
    <property type="evidence" value="ECO:0007669"/>
    <property type="project" value="UniProtKB-KW"/>
</dbReference>
<keyword evidence="4" id="KW-1185">Reference proteome</keyword>
<dbReference type="WBParaSite" id="maker-unitig_40958-snap-gene-0.2-mRNA-1">
    <property type="protein sequence ID" value="maker-unitig_40958-snap-gene-0.2-mRNA-1"/>
    <property type="gene ID" value="maker-unitig_40958-snap-gene-0.2"/>
</dbReference>
<feature type="domain" description="Ig-like" evidence="3">
    <location>
        <begin position="398"/>
        <end position="474"/>
    </location>
</feature>
<feature type="compositionally biased region" description="Polar residues" evidence="2">
    <location>
        <begin position="1"/>
        <end position="22"/>
    </location>
</feature>
<dbReference type="AlphaFoldDB" id="A0A1I8FMH0"/>
<proteinExistence type="predicted"/>
<accession>A0A1I8FMH0</accession>
<dbReference type="InterPro" id="IPR036179">
    <property type="entry name" value="Ig-like_dom_sf"/>
</dbReference>
<reference evidence="5" key="1">
    <citation type="submission" date="2016-11" db="UniProtKB">
        <authorList>
            <consortium name="WormBaseParasite"/>
        </authorList>
    </citation>
    <scope>IDENTIFICATION</scope>
</reference>
<protein>
    <submittedName>
        <fullName evidence="5">Ig-like domain-containing protein</fullName>
    </submittedName>
</protein>
<dbReference type="Gene3D" id="2.60.40.10">
    <property type="entry name" value="Immunoglobulins"/>
    <property type="match status" value="2"/>
</dbReference>
<evidence type="ECO:0000313" key="5">
    <source>
        <dbReference type="WBParaSite" id="maker-unitig_40958-snap-gene-0.2-mRNA-1"/>
    </source>
</evidence>
<dbReference type="PROSITE" id="PS50835">
    <property type="entry name" value="IG_LIKE"/>
    <property type="match status" value="2"/>
</dbReference>
<feature type="region of interest" description="Disordered" evidence="2">
    <location>
        <begin position="144"/>
        <end position="165"/>
    </location>
</feature>
<feature type="compositionally biased region" description="Polar residues" evidence="2">
    <location>
        <begin position="256"/>
        <end position="265"/>
    </location>
</feature>
<evidence type="ECO:0000256" key="1">
    <source>
        <dbReference type="ARBA" id="ARBA00023157"/>
    </source>
</evidence>
<evidence type="ECO:0000259" key="3">
    <source>
        <dbReference type="PROSITE" id="PS50835"/>
    </source>
</evidence>
<feature type="region of interest" description="Disordered" evidence="2">
    <location>
        <begin position="193"/>
        <end position="297"/>
    </location>
</feature>
<sequence>VKAENSSAARRPPSSCTWSRWPQGQPGAAERTPRPRKSPSPLPELWKEPDRPAKVTFPLRNRFSFSEGGFVKLSCTFDGLPPPEVFWKRRSPSCSRGARITTCSTQDSGRYSVGLKNAKGEDETQVQAGRAAWRQGVRFKESMSVDRLSETYSRSQRSGAGGGSSTIVEEKYSLEFEFHIDQFNVAARRCAQSTSATSVSRASERSSRQKETDGDIHRRRPPKRPRGHKEAASSPDSQGGRPGRAELHLQRPLPMTSASPGTWTASRRRPRGGRSRDPHSRAPRQASCCRRSGGGLRPVHLHCSASGASAKTFCRLTVEAPKAQAAQQVKIDAHPRSLSVKDGEPFELAGLKRPAGPWSAFPDDSGQYRAELLARDSAVAAVASAPFGGPRADEPDAPSELLETFRSRRRSMAGAAVTVACKAKLPGLTATWTKENGTATGQLSNDGDRLRLVSADCDHSLNIAAAAATDSGLYRIDLTGPDGAKETACFSLQRVGSEWIFSETRYPV</sequence>
<dbReference type="InterPro" id="IPR013783">
    <property type="entry name" value="Ig-like_fold"/>
</dbReference>